<organism evidence="1 2">
    <name type="scientific">Xanthomonas phage FoX4</name>
    <dbReference type="NCBI Taxonomy" id="2723900"/>
    <lineage>
        <taxon>Viruses</taxon>
        <taxon>Duplodnaviria</taxon>
        <taxon>Heunggongvirae</taxon>
        <taxon>Uroviricota</taxon>
        <taxon>Caudoviricetes</taxon>
        <taxon>Foxquatrovirus</taxon>
        <taxon>Foxquatrovirus fox4</taxon>
    </lineage>
</organism>
<evidence type="ECO:0000313" key="2">
    <source>
        <dbReference type="Proteomes" id="UP000671952"/>
    </source>
</evidence>
<reference evidence="1" key="1">
    <citation type="submission" date="2020-03" db="EMBL/GenBank/DDBJ databases">
        <title>Development of an integrated pest management strategy to control Xanthomonas campestris pv. campestris by using bacteriophages.</title>
        <authorList>
            <person name="Holtappels D."/>
            <person name="Rombouts S."/>
            <person name="Lavigne R."/>
            <person name="Wagemans J."/>
        </authorList>
    </citation>
    <scope>NUCLEOTIDE SEQUENCE</scope>
</reference>
<dbReference type="Gene3D" id="1.10.287.1080">
    <property type="entry name" value="MazG-like"/>
    <property type="match status" value="1"/>
</dbReference>
<sequence length="157" mass="17298">MTIPLKPVIPISDETLAAAEAIAPILGLVAPSITVDLYGFHYIQKNCHDLARLSGWWAEYDNMPEQYRKHFIAGKLALVHSEVSEGLEGFRKNLMDDHLPHRSMLEVELADAVIRIFDIAGALDLDIGGAAIEKLAYNQQRADHKPEARAAEGGKSL</sequence>
<accession>A0A858WNC8</accession>
<proteinExistence type="predicted"/>
<keyword evidence="2" id="KW-1185">Reference proteome</keyword>
<dbReference type="CDD" id="cd11542">
    <property type="entry name" value="NTP-PPase_u5"/>
    <property type="match status" value="1"/>
</dbReference>
<dbReference type="EMBL" id="MT161385">
    <property type="protein sequence ID" value="QJI53015.1"/>
    <property type="molecule type" value="Genomic_DNA"/>
</dbReference>
<evidence type="ECO:0000313" key="1">
    <source>
        <dbReference type="EMBL" id="QJI53015.1"/>
    </source>
</evidence>
<dbReference type="Proteomes" id="UP000671952">
    <property type="component" value="Segment"/>
</dbReference>
<name>A0A858WNC8_9CAUD</name>
<gene>
    <name evidence="1" type="ORF">XccvBFoX4_gp61c</name>
</gene>
<protein>
    <submittedName>
        <fullName evidence="1">Uncharacterized protein</fullName>
    </submittedName>
</protein>
<dbReference type="SUPFAM" id="SSF101386">
    <property type="entry name" value="all-alpha NTP pyrophosphatases"/>
    <property type="match status" value="1"/>
</dbReference>